<evidence type="ECO:0000313" key="1">
    <source>
        <dbReference type="EMBL" id="KOF80604.1"/>
    </source>
</evidence>
<protein>
    <submittedName>
        <fullName evidence="1">Uncharacterized protein</fullName>
    </submittedName>
</protein>
<dbReference type="EMBL" id="KQ420334">
    <property type="protein sequence ID" value="KOF80604.1"/>
    <property type="molecule type" value="Genomic_DNA"/>
</dbReference>
<dbReference type="AlphaFoldDB" id="A0A0L8GUU8"/>
<proteinExistence type="predicted"/>
<sequence>MQQEKKRVVFADEKDRVAVLTNDQQLYIMAQVKSNAMSVDNALKMAKQLSGESQDLPPELRKETKSPDIFNSEEIYNFAIILYQNGFSQPGTMCCMQIDFAVSVIHVIIKCRTKWKIPFRCIKEFYNEAVCPNQLNPLIC</sequence>
<reference evidence="1" key="1">
    <citation type="submission" date="2015-07" db="EMBL/GenBank/DDBJ databases">
        <title>MeaNS - Measles Nucleotide Surveillance Program.</title>
        <authorList>
            <person name="Tran T."/>
            <person name="Druce J."/>
        </authorList>
    </citation>
    <scope>NUCLEOTIDE SEQUENCE</scope>
    <source>
        <strain evidence="1">UCB-OBI-ISO-001</strain>
        <tissue evidence="1">Gonad</tissue>
    </source>
</reference>
<name>A0A0L8GUU8_OCTBM</name>
<dbReference type="OrthoDB" id="410721at2759"/>
<organism evidence="1">
    <name type="scientific">Octopus bimaculoides</name>
    <name type="common">California two-spotted octopus</name>
    <dbReference type="NCBI Taxonomy" id="37653"/>
    <lineage>
        <taxon>Eukaryota</taxon>
        <taxon>Metazoa</taxon>
        <taxon>Spiralia</taxon>
        <taxon>Lophotrochozoa</taxon>
        <taxon>Mollusca</taxon>
        <taxon>Cephalopoda</taxon>
        <taxon>Coleoidea</taxon>
        <taxon>Octopodiformes</taxon>
        <taxon>Octopoda</taxon>
        <taxon>Incirrata</taxon>
        <taxon>Octopodidae</taxon>
        <taxon>Octopus</taxon>
    </lineage>
</organism>
<gene>
    <name evidence="1" type="ORF">OCBIM_22027665mg</name>
</gene>
<accession>A0A0L8GUU8</accession>